<evidence type="ECO:0000313" key="4">
    <source>
        <dbReference type="Proteomes" id="UP000321248"/>
    </source>
</evidence>
<dbReference type="PANTHER" id="PTHR46268:SF6">
    <property type="entry name" value="UNIVERSAL STRESS PROTEIN UP12"/>
    <property type="match status" value="1"/>
</dbReference>
<gene>
    <name evidence="3" type="ORF">FU658_02635</name>
</gene>
<evidence type="ECO:0000313" key="3">
    <source>
        <dbReference type="EMBL" id="TXK65974.1"/>
    </source>
</evidence>
<protein>
    <submittedName>
        <fullName evidence="3">Universal stress protein</fullName>
    </submittedName>
</protein>
<comment type="similarity">
    <text evidence="1">Belongs to the universal stress protein A family.</text>
</comment>
<proteinExistence type="inferred from homology"/>
<keyword evidence="4" id="KW-1185">Reference proteome</keyword>
<dbReference type="Gene3D" id="3.40.50.620">
    <property type="entry name" value="HUPs"/>
    <property type="match status" value="2"/>
</dbReference>
<dbReference type="Pfam" id="PF00582">
    <property type="entry name" value="Usp"/>
    <property type="match status" value="2"/>
</dbReference>
<dbReference type="AlphaFoldDB" id="A0A5C8KVB4"/>
<sequence length="295" mass="31394">MTTSPRTLLAATDFSARGDSAVRRAALLAAQHKARLEIVHVLHGLGSTAWWSESLRDDDDEVLARRSRERLQDLAKRLSAEYGIEVATTQLRGSVAAVLTAHAAKTHARMIVLGATGAGAVARRLLGSSTQAVLRSSHVPVLVVRNRAENDYRKVVFATDFSEGADAAVTEGLALAPGANTVFFSALDAPRSRIEPALGLDELTRATKLQEAREATRDRLGTLAARMGHDGAGIIVRDGRASEELPVLVHEVGADLLCLGSEPHPALERWMLGSTSAHAVAEAECDVLVVPHTSS</sequence>
<dbReference type="SUPFAM" id="SSF52402">
    <property type="entry name" value="Adenine nucleotide alpha hydrolases-like"/>
    <property type="match status" value="2"/>
</dbReference>
<accession>A0A5C8KVB4</accession>
<dbReference type="PANTHER" id="PTHR46268">
    <property type="entry name" value="STRESS RESPONSE PROTEIN NHAX"/>
    <property type="match status" value="1"/>
</dbReference>
<dbReference type="OrthoDB" id="9792500at2"/>
<feature type="domain" description="UspA" evidence="2">
    <location>
        <begin position="152"/>
        <end position="291"/>
    </location>
</feature>
<name>A0A5C8KVB4_9GAMM</name>
<dbReference type="Proteomes" id="UP000321248">
    <property type="component" value="Unassembled WGS sequence"/>
</dbReference>
<dbReference type="PRINTS" id="PR01438">
    <property type="entry name" value="UNVRSLSTRESS"/>
</dbReference>
<reference evidence="3 4" key="1">
    <citation type="submission" date="2019-08" db="EMBL/GenBank/DDBJ databases">
        <authorList>
            <person name="Karlyshev A.V."/>
        </authorList>
    </citation>
    <scope>NUCLEOTIDE SEQUENCE [LARGE SCALE GENOMIC DNA]</scope>
    <source>
        <strain evidence="3 4">Alg18-2.2</strain>
    </source>
</reference>
<evidence type="ECO:0000256" key="1">
    <source>
        <dbReference type="ARBA" id="ARBA00008791"/>
    </source>
</evidence>
<comment type="caution">
    <text evidence="3">The sequence shown here is derived from an EMBL/GenBank/DDBJ whole genome shotgun (WGS) entry which is preliminary data.</text>
</comment>
<dbReference type="CDD" id="cd00293">
    <property type="entry name" value="USP-like"/>
    <property type="match status" value="2"/>
</dbReference>
<evidence type="ECO:0000259" key="2">
    <source>
        <dbReference type="Pfam" id="PF00582"/>
    </source>
</evidence>
<dbReference type="RefSeq" id="WP_147890647.1">
    <property type="nucleotide sequence ID" value="NZ_VRTS01000001.1"/>
</dbReference>
<dbReference type="InterPro" id="IPR006015">
    <property type="entry name" value="Universal_stress_UspA"/>
</dbReference>
<organism evidence="3 4">
    <name type="scientific">Alkalisalibacterium limincola</name>
    <dbReference type="NCBI Taxonomy" id="2699169"/>
    <lineage>
        <taxon>Bacteria</taxon>
        <taxon>Pseudomonadati</taxon>
        <taxon>Pseudomonadota</taxon>
        <taxon>Gammaproteobacteria</taxon>
        <taxon>Lysobacterales</taxon>
        <taxon>Lysobacteraceae</taxon>
        <taxon>Alkalisalibacterium</taxon>
    </lineage>
</organism>
<dbReference type="InterPro" id="IPR006016">
    <property type="entry name" value="UspA"/>
</dbReference>
<dbReference type="EMBL" id="VRTS01000001">
    <property type="protein sequence ID" value="TXK65974.1"/>
    <property type="molecule type" value="Genomic_DNA"/>
</dbReference>
<dbReference type="InterPro" id="IPR014729">
    <property type="entry name" value="Rossmann-like_a/b/a_fold"/>
</dbReference>
<feature type="domain" description="UspA" evidence="2">
    <location>
        <begin position="6"/>
        <end position="145"/>
    </location>
</feature>